<dbReference type="KEGG" id="pwn:QNH46_23045"/>
<sequence length="144" mass="15881">MNKDQQTNGGSLPDIRRTIVVNAPIGKVWEAVATSEGIAAWFMPNNFEPKEGFEFVLNAGPFGNSPCKVTEIQPPHRLSFTWGKDWTLSFELVEAGGQTEFTLIHSGWSADQVTEFGEAHSIVRPRMDQGWGGLVQKLASYVEG</sequence>
<dbReference type="EMBL" id="CP126084">
    <property type="protein sequence ID" value="WHX48890.1"/>
    <property type="molecule type" value="Genomic_DNA"/>
</dbReference>
<evidence type="ECO:0000256" key="1">
    <source>
        <dbReference type="ARBA" id="ARBA00006817"/>
    </source>
</evidence>
<accession>A0AA95IAH5</accession>
<dbReference type="CDD" id="cd07814">
    <property type="entry name" value="SRPBCC_CalC_Aha1-like"/>
    <property type="match status" value="1"/>
</dbReference>
<dbReference type="InterPro" id="IPR013538">
    <property type="entry name" value="ASHA1/2-like_C"/>
</dbReference>
<dbReference type="SUPFAM" id="SSF55961">
    <property type="entry name" value="Bet v1-like"/>
    <property type="match status" value="1"/>
</dbReference>
<evidence type="ECO:0000313" key="3">
    <source>
        <dbReference type="EMBL" id="WHX48890.1"/>
    </source>
</evidence>
<feature type="domain" description="Activator of Hsp90 ATPase homologue 1/2-like C-terminal" evidence="2">
    <location>
        <begin position="22"/>
        <end position="143"/>
    </location>
</feature>
<dbReference type="Pfam" id="PF08327">
    <property type="entry name" value="AHSA1"/>
    <property type="match status" value="1"/>
</dbReference>
<dbReference type="AlphaFoldDB" id="A0AA95IAH5"/>
<proteinExistence type="inferred from homology"/>
<reference evidence="3" key="1">
    <citation type="submission" date="2023-05" db="EMBL/GenBank/DDBJ databases">
        <title>Comparative genomics of Bacillaceae isolates and their secondary metabolite potential.</title>
        <authorList>
            <person name="Song L."/>
            <person name="Nielsen L.J."/>
            <person name="Mohite O."/>
            <person name="Xu X."/>
            <person name="Weber T."/>
            <person name="Kovacs A.T."/>
        </authorList>
    </citation>
    <scope>NUCLEOTIDE SEQUENCE</scope>
    <source>
        <strain evidence="3">B2_4</strain>
    </source>
</reference>
<dbReference type="Gene3D" id="3.30.530.20">
    <property type="match status" value="1"/>
</dbReference>
<name>A0AA95IAH5_9BACL</name>
<protein>
    <submittedName>
        <fullName evidence="3">SRPBCC domain-containing protein</fullName>
    </submittedName>
</protein>
<organism evidence="3 4">
    <name type="scientific">Paenibacillus woosongensis</name>
    <dbReference type="NCBI Taxonomy" id="307580"/>
    <lineage>
        <taxon>Bacteria</taxon>
        <taxon>Bacillati</taxon>
        <taxon>Bacillota</taxon>
        <taxon>Bacilli</taxon>
        <taxon>Bacillales</taxon>
        <taxon>Paenibacillaceae</taxon>
        <taxon>Paenibacillus</taxon>
    </lineage>
</organism>
<evidence type="ECO:0000313" key="4">
    <source>
        <dbReference type="Proteomes" id="UP001177943"/>
    </source>
</evidence>
<dbReference type="InterPro" id="IPR023393">
    <property type="entry name" value="START-like_dom_sf"/>
</dbReference>
<evidence type="ECO:0000259" key="2">
    <source>
        <dbReference type="Pfam" id="PF08327"/>
    </source>
</evidence>
<comment type="similarity">
    <text evidence="1">Belongs to the AHA1 family.</text>
</comment>
<dbReference type="RefSeq" id="WP_283926188.1">
    <property type="nucleotide sequence ID" value="NZ_CP126084.1"/>
</dbReference>
<dbReference type="Proteomes" id="UP001177943">
    <property type="component" value="Chromosome"/>
</dbReference>
<gene>
    <name evidence="3" type="ORF">QNH46_23045</name>
</gene>